<dbReference type="EC" id="1.2.7.3" evidence="4"/>
<gene>
    <name evidence="10" type="ORF">MMKA1_11040</name>
</gene>
<dbReference type="InterPro" id="IPR033412">
    <property type="entry name" value="PFOR_II"/>
</dbReference>
<dbReference type="PANTHER" id="PTHR43088">
    <property type="entry name" value="SUBUNIT OF PYRUVATE:FLAVODOXIN OXIDOREDUCTASE-RELATED"/>
    <property type="match status" value="1"/>
</dbReference>
<dbReference type="AlphaFoldDB" id="A0A2Z5PTR1"/>
<evidence type="ECO:0000256" key="1">
    <source>
        <dbReference type="ARBA" id="ARBA00023002"/>
    </source>
</evidence>
<comment type="subunit">
    <text evidence="3">Heterotetramer of the KorA, KorB, KorC and KorD subunits.</text>
</comment>
<feature type="domain" description="Pyruvate:ferredoxin oxidoreductase core" evidence="9">
    <location>
        <begin position="281"/>
        <end position="374"/>
    </location>
</feature>
<dbReference type="Gene3D" id="3.40.50.920">
    <property type="match status" value="1"/>
</dbReference>
<proteinExistence type="predicted"/>
<dbReference type="GeneID" id="41279515"/>
<dbReference type="SUPFAM" id="SSF52922">
    <property type="entry name" value="TK C-terminal domain-like"/>
    <property type="match status" value="1"/>
</dbReference>
<dbReference type="SUPFAM" id="SSF52518">
    <property type="entry name" value="Thiamin diphosphate-binding fold (THDP-binding)"/>
    <property type="match status" value="1"/>
</dbReference>
<accession>A0A2Z5PTR1</accession>
<name>A0A2Z5PTR1_METMI</name>
<dbReference type="InterPro" id="IPR002880">
    <property type="entry name" value="Pyrv_Fd/Flavodoxin_OxRdtase_N"/>
</dbReference>
<evidence type="ECO:0000259" key="9">
    <source>
        <dbReference type="Pfam" id="PF17147"/>
    </source>
</evidence>
<evidence type="ECO:0000256" key="6">
    <source>
        <dbReference type="ARBA" id="ARBA00076968"/>
    </source>
</evidence>
<dbReference type="FunFam" id="3.40.50.970:FF:000022">
    <property type="entry name" value="2-oxoglutarate ferredoxin oxidoreductase alpha subunit"/>
    <property type="match status" value="1"/>
</dbReference>
<dbReference type="Pfam" id="PF17147">
    <property type="entry name" value="PFOR_II"/>
    <property type="match status" value="1"/>
</dbReference>
<dbReference type="Proteomes" id="UP000264208">
    <property type="component" value="Chromosome"/>
</dbReference>
<dbReference type="Gene3D" id="3.40.50.970">
    <property type="match status" value="1"/>
</dbReference>
<dbReference type="PANTHER" id="PTHR43088:SF1">
    <property type="entry name" value="SUBUNIT OF PYRUVATE:FLAVODOXIN OXIDOREDUCTASE"/>
    <property type="match status" value="1"/>
</dbReference>
<feature type="domain" description="Pyruvate flavodoxin/ferredoxin oxidoreductase pyrimidine binding" evidence="8">
    <location>
        <begin position="24"/>
        <end position="247"/>
    </location>
</feature>
<keyword evidence="10" id="KW-0670">Pyruvate</keyword>
<dbReference type="GO" id="GO:0047553">
    <property type="term" value="F:2-oxoglutarate synthase activity"/>
    <property type="evidence" value="ECO:0007669"/>
    <property type="project" value="UniProtKB-EC"/>
</dbReference>
<dbReference type="Pfam" id="PF01855">
    <property type="entry name" value="POR_N"/>
    <property type="match status" value="1"/>
</dbReference>
<evidence type="ECO:0000256" key="7">
    <source>
        <dbReference type="ARBA" id="ARBA00079587"/>
    </source>
</evidence>
<comment type="catalytic activity">
    <reaction evidence="2">
        <text>2 oxidized [2Fe-2S]-[ferredoxin] + 2-oxoglutarate + CoA = succinyl-CoA + 2 reduced [2Fe-2S]-[ferredoxin] + CO2 + H(+)</text>
        <dbReference type="Rhea" id="RHEA:17297"/>
        <dbReference type="Rhea" id="RHEA-COMP:10000"/>
        <dbReference type="Rhea" id="RHEA-COMP:10001"/>
        <dbReference type="ChEBI" id="CHEBI:15378"/>
        <dbReference type="ChEBI" id="CHEBI:16526"/>
        <dbReference type="ChEBI" id="CHEBI:16810"/>
        <dbReference type="ChEBI" id="CHEBI:33737"/>
        <dbReference type="ChEBI" id="CHEBI:33738"/>
        <dbReference type="ChEBI" id="CHEBI:57287"/>
        <dbReference type="ChEBI" id="CHEBI:57292"/>
        <dbReference type="EC" id="1.2.7.3"/>
    </reaction>
</comment>
<dbReference type="InterPro" id="IPR029061">
    <property type="entry name" value="THDP-binding"/>
</dbReference>
<dbReference type="InterPro" id="IPR009014">
    <property type="entry name" value="Transketo_C/PFOR_II"/>
</dbReference>
<dbReference type="InterPro" id="IPR052368">
    <property type="entry name" value="2-oxoacid_oxidoreductase"/>
</dbReference>
<dbReference type="EMBL" id="AP011526">
    <property type="protein sequence ID" value="BAP61221.1"/>
    <property type="molecule type" value="Genomic_DNA"/>
</dbReference>
<protein>
    <recommendedName>
        <fullName evidence="5">2-oxoglutarate synthase subunit KorA</fullName>
        <ecNumber evidence="4">1.2.7.3</ecNumber>
    </recommendedName>
    <alternativeName>
        <fullName evidence="7">2-ketoglutarate oxidoreductase alpha chain</fullName>
    </alternativeName>
    <alternativeName>
        <fullName evidence="6">2-oxoglutarate-ferredoxin oxidoreductase subunit alpha</fullName>
    </alternativeName>
</protein>
<dbReference type="GO" id="GO:0044272">
    <property type="term" value="P:sulfur compound biosynthetic process"/>
    <property type="evidence" value="ECO:0007669"/>
    <property type="project" value="UniProtKB-ARBA"/>
</dbReference>
<evidence type="ECO:0000313" key="10">
    <source>
        <dbReference type="EMBL" id="BAP61221.1"/>
    </source>
</evidence>
<dbReference type="KEGG" id="mmak:MMKA1_11040"/>
<dbReference type="RefSeq" id="WP_018153334.1">
    <property type="nucleotide sequence ID" value="NZ_AP011526.1"/>
</dbReference>
<reference evidence="10 11" key="1">
    <citation type="submission" date="2009-06" db="EMBL/GenBank/DDBJ databases">
        <title>Molecular Evidence for Microbiologically Influenced Corrosion from genome of Methanogen.</title>
        <authorList>
            <person name="Ito N."/>
            <person name="Tsurumaru H."/>
            <person name="Shimizu A."/>
            <person name="Harada T."/>
            <person name="Hosoyama A."/>
            <person name="Horikawa H."/>
            <person name="Wakai S."/>
            <person name="Sasaki K."/>
            <person name="Nishijima K."/>
            <person name="Ataku H."/>
            <person name="Yamazaki J."/>
            <person name="Mise M."/>
            <person name="Yamazaki S."/>
            <person name="Tanikawa S."/>
            <person name="Harayama S."/>
            <person name="Fujita N."/>
        </authorList>
    </citation>
    <scope>NUCLEOTIDE SEQUENCE [LARGE SCALE GENOMIC DNA]</scope>
    <source>
        <strain evidence="11">KA1 ( NBRC 102054)</strain>
    </source>
</reference>
<sequence length="381" mass="41943">MTIDNNGKLKPGSYFMQGNEACAEGAIAVGCDFFAGYPITPSSEVAERMAKRLPQIGKAFIQMEDEIGALAAVIGASWAGAKAMTATSGPGFSLMQEHIGYGAMTETPFVIVDVQRGAPSTGQPTMASQSDMMQAKWGSHGDYQVIALAPSSVQECFEFTIKAFNLSEKYRVPAFVMSDEIVGHMREKLTISEEIEIVERKKGLNKLPFYPEEDLIPKMPVFGKGYKSHITGLTHNEKGYPDAASKPDEHHKLVERLNKKILNHANEIYSFEEKYLDDCGDVVVVSYGAPSRSAETAVTELREKGVSAGYFRLEVVWPFPDKKILEIAKKTEKIIVPEMNFGQIAREVERASKGFCDVVLLPKTGGEIHFPEEIIDMATGR</sequence>
<evidence type="ECO:0000313" key="11">
    <source>
        <dbReference type="Proteomes" id="UP000264208"/>
    </source>
</evidence>
<dbReference type="NCBIfam" id="NF006412">
    <property type="entry name" value="PRK08659.1"/>
    <property type="match status" value="1"/>
</dbReference>
<evidence type="ECO:0000259" key="8">
    <source>
        <dbReference type="Pfam" id="PF01855"/>
    </source>
</evidence>
<organism evidence="10 11">
    <name type="scientific">Methanococcus maripaludis KA1</name>
    <dbReference type="NCBI Taxonomy" id="637914"/>
    <lineage>
        <taxon>Archaea</taxon>
        <taxon>Methanobacteriati</taxon>
        <taxon>Methanobacteriota</taxon>
        <taxon>Methanomada group</taxon>
        <taxon>Methanococci</taxon>
        <taxon>Methanococcales</taxon>
        <taxon>Methanococcaceae</taxon>
        <taxon>Methanococcus</taxon>
    </lineage>
</organism>
<evidence type="ECO:0000256" key="5">
    <source>
        <dbReference type="ARBA" id="ARBA00071398"/>
    </source>
</evidence>
<evidence type="ECO:0000256" key="3">
    <source>
        <dbReference type="ARBA" id="ARBA00064882"/>
    </source>
</evidence>
<dbReference type="CDD" id="cd07034">
    <property type="entry name" value="TPP_PYR_PFOR_IOR-alpha_like"/>
    <property type="match status" value="1"/>
</dbReference>
<evidence type="ECO:0000256" key="2">
    <source>
        <dbReference type="ARBA" id="ARBA00052359"/>
    </source>
</evidence>
<evidence type="ECO:0000256" key="4">
    <source>
        <dbReference type="ARBA" id="ARBA00066947"/>
    </source>
</evidence>
<dbReference type="GO" id="GO:0006082">
    <property type="term" value="P:organic acid metabolic process"/>
    <property type="evidence" value="ECO:0007669"/>
    <property type="project" value="UniProtKB-ARBA"/>
</dbReference>
<keyword evidence="1" id="KW-0560">Oxidoreductase</keyword>